<feature type="chain" id="PRO_5046494004" description="Secreted protein" evidence="1">
    <location>
        <begin position="20"/>
        <end position="104"/>
    </location>
</feature>
<keyword evidence="3" id="KW-1185">Reference proteome</keyword>
<sequence length="104" mass="12077">MLPPLRCTRLLHSLVCVFAATRAPRPSRLAIWILCAWWRIINQEAVQSMVCSCPYVGTEWISSEAACVRWNHTTKKYSNIPLVKAQWRTWRPDRVNSAAHLMKK</sequence>
<keyword evidence="1" id="KW-0732">Signal</keyword>
<evidence type="ECO:0000256" key="1">
    <source>
        <dbReference type="SAM" id="SignalP"/>
    </source>
</evidence>
<feature type="signal peptide" evidence="1">
    <location>
        <begin position="1"/>
        <end position="19"/>
    </location>
</feature>
<organism evidence="2 3">
    <name type="scientific">Prorocentrum cordatum</name>
    <dbReference type="NCBI Taxonomy" id="2364126"/>
    <lineage>
        <taxon>Eukaryota</taxon>
        <taxon>Sar</taxon>
        <taxon>Alveolata</taxon>
        <taxon>Dinophyceae</taxon>
        <taxon>Prorocentrales</taxon>
        <taxon>Prorocentraceae</taxon>
        <taxon>Prorocentrum</taxon>
    </lineage>
</organism>
<reference evidence="2" key="1">
    <citation type="submission" date="2023-10" db="EMBL/GenBank/DDBJ databases">
        <authorList>
            <person name="Chen Y."/>
            <person name="Shah S."/>
            <person name="Dougan E. K."/>
            <person name="Thang M."/>
            <person name="Chan C."/>
        </authorList>
    </citation>
    <scope>NUCLEOTIDE SEQUENCE [LARGE SCALE GENOMIC DNA]</scope>
</reference>
<proteinExistence type="predicted"/>
<protein>
    <recommendedName>
        <fullName evidence="4">Secreted protein</fullName>
    </recommendedName>
</protein>
<evidence type="ECO:0000313" key="3">
    <source>
        <dbReference type="Proteomes" id="UP001189429"/>
    </source>
</evidence>
<dbReference type="Proteomes" id="UP001189429">
    <property type="component" value="Unassembled WGS sequence"/>
</dbReference>
<name>A0ABN9PNQ5_9DINO</name>
<gene>
    <name evidence="2" type="ORF">PCOR1329_LOCUS3678</name>
</gene>
<accession>A0ABN9PNQ5</accession>
<comment type="caution">
    <text evidence="2">The sequence shown here is derived from an EMBL/GenBank/DDBJ whole genome shotgun (WGS) entry which is preliminary data.</text>
</comment>
<dbReference type="EMBL" id="CAUYUJ010000947">
    <property type="protein sequence ID" value="CAK0793348.1"/>
    <property type="molecule type" value="Genomic_DNA"/>
</dbReference>
<evidence type="ECO:0008006" key="4">
    <source>
        <dbReference type="Google" id="ProtNLM"/>
    </source>
</evidence>
<evidence type="ECO:0000313" key="2">
    <source>
        <dbReference type="EMBL" id="CAK0793348.1"/>
    </source>
</evidence>